<dbReference type="Proteomes" id="UP000546213">
    <property type="component" value="Unassembled WGS sequence"/>
</dbReference>
<gene>
    <name evidence="1" type="ORF">FPCIR_14102</name>
</gene>
<protein>
    <submittedName>
        <fullName evidence="1">MFS monocarboxylate transporter</fullName>
    </submittedName>
</protein>
<proteinExistence type="predicted"/>
<organism evidence="1 2">
    <name type="scientific">Fusarium pseudocircinatum</name>
    <dbReference type="NCBI Taxonomy" id="56676"/>
    <lineage>
        <taxon>Eukaryota</taxon>
        <taxon>Fungi</taxon>
        <taxon>Dikarya</taxon>
        <taxon>Ascomycota</taxon>
        <taxon>Pezizomycotina</taxon>
        <taxon>Sordariomycetes</taxon>
        <taxon>Hypocreomycetidae</taxon>
        <taxon>Hypocreales</taxon>
        <taxon>Nectriaceae</taxon>
        <taxon>Fusarium</taxon>
        <taxon>Fusarium fujikuroi species complex</taxon>
    </lineage>
</organism>
<dbReference type="AlphaFoldDB" id="A0A8H5KI09"/>
<name>A0A8H5KI09_9HYPO</name>
<keyword evidence="2" id="KW-1185">Reference proteome</keyword>
<evidence type="ECO:0000313" key="2">
    <source>
        <dbReference type="Proteomes" id="UP000546213"/>
    </source>
</evidence>
<accession>A0A8H5KI09</accession>
<evidence type="ECO:0000313" key="1">
    <source>
        <dbReference type="EMBL" id="KAF5573063.1"/>
    </source>
</evidence>
<dbReference type="OrthoDB" id="5099051at2759"/>
<comment type="caution">
    <text evidence="1">The sequence shown here is derived from an EMBL/GenBank/DDBJ whole genome shotgun (WGS) entry which is preliminary data.</text>
</comment>
<dbReference type="EMBL" id="JAAOAS010000659">
    <property type="protein sequence ID" value="KAF5573063.1"/>
    <property type="molecule type" value="Genomic_DNA"/>
</dbReference>
<reference evidence="1 2" key="1">
    <citation type="submission" date="2020-05" db="EMBL/GenBank/DDBJ databases">
        <title>Identification and distribution of gene clusters putatively required for synthesis of sphingolipid metabolism inhibitors in phylogenetically diverse species of the filamentous fungus Fusarium.</title>
        <authorList>
            <person name="Kim H.-S."/>
            <person name="Busman M."/>
            <person name="Brown D.W."/>
            <person name="Divon H."/>
            <person name="Uhlig S."/>
            <person name="Proctor R.H."/>
        </authorList>
    </citation>
    <scope>NUCLEOTIDE SEQUENCE [LARGE SCALE GENOMIC DNA]</scope>
    <source>
        <strain evidence="1 2">NRRL 36939</strain>
    </source>
</reference>
<sequence>MRPTATQQTATAIRATFKEQSSSSLEIWFLPQESFEYHNWSDILANLQVFANPYAEYLTDVRSKYTDLTYKNIGALDPESRPDRATPSTACFFGGEHRTVTLIAGAAEEQEMQDSHAITLFNIPLRAVTIPDSFSAWQPQDDDLETYGIPSDGTLKGHYLVHYMDPEIAAGVPDAGSSCTFFMGISWRDRQLPKADLTPQQIARITRDLTNRFHLAEQKFTKSACQ</sequence>